<gene>
    <name evidence="1" type="ORF">ACFQ1Z_04080</name>
</gene>
<comment type="caution">
    <text evidence="1">The sequence shown here is derived from an EMBL/GenBank/DDBJ whole genome shotgun (WGS) entry which is preliminary data.</text>
</comment>
<evidence type="ECO:0008006" key="3">
    <source>
        <dbReference type="Google" id="ProtNLM"/>
    </source>
</evidence>
<sequence>MKKMKLLTLATLVVLTGCEKESEQKPSSFYNQKNATVYSYEQTQQKMDYQNCLAKHREAHIEGECRVPDFLKK</sequence>
<proteinExistence type="predicted"/>
<reference evidence="2" key="1">
    <citation type="journal article" date="2019" name="Int. J. Syst. Evol. Microbiol.">
        <title>The Global Catalogue of Microorganisms (GCM) 10K type strain sequencing project: providing services to taxonomists for standard genome sequencing and annotation.</title>
        <authorList>
            <consortium name="The Broad Institute Genomics Platform"/>
            <consortium name="The Broad Institute Genome Sequencing Center for Infectious Disease"/>
            <person name="Wu L."/>
            <person name="Ma J."/>
        </authorList>
    </citation>
    <scope>NUCLEOTIDE SEQUENCE [LARGE SCALE GENOMIC DNA]</scope>
    <source>
        <strain evidence="2">CCUG 58412</strain>
    </source>
</reference>
<evidence type="ECO:0000313" key="2">
    <source>
        <dbReference type="Proteomes" id="UP001597128"/>
    </source>
</evidence>
<keyword evidence="2" id="KW-1185">Reference proteome</keyword>
<accession>A0ABW3F7B2</accession>
<evidence type="ECO:0000313" key="1">
    <source>
        <dbReference type="EMBL" id="MFD0912716.1"/>
    </source>
</evidence>
<dbReference type="EMBL" id="JBHTKB010000001">
    <property type="protein sequence ID" value="MFD0912716.1"/>
    <property type="molecule type" value="Genomic_DNA"/>
</dbReference>
<protein>
    <recommendedName>
        <fullName evidence="3">EexN family lipoprotein</fullName>
    </recommendedName>
</protein>
<dbReference type="RefSeq" id="WP_379055867.1">
    <property type="nucleotide sequence ID" value="NZ_JBHTKB010000001.1"/>
</dbReference>
<dbReference type="Proteomes" id="UP001597128">
    <property type="component" value="Unassembled WGS sequence"/>
</dbReference>
<dbReference type="PROSITE" id="PS51257">
    <property type="entry name" value="PROKAR_LIPOPROTEIN"/>
    <property type="match status" value="1"/>
</dbReference>
<name>A0ABW3F7B2_9PROT</name>
<organism evidence="1 2">
    <name type="scientific">Methylophilus luteus</name>
    <dbReference type="NCBI Taxonomy" id="640108"/>
    <lineage>
        <taxon>Bacteria</taxon>
        <taxon>Pseudomonadati</taxon>
        <taxon>Pseudomonadota</taxon>
        <taxon>Betaproteobacteria</taxon>
        <taxon>Nitrosomonadales</taxon>
        <taxon>Methylophilaceae</taxon>
        <taxon>Methylophilus</taxon>
    </lineage>
</organism>